<keyword evidence="1" id="KW-0175">Coiled coil</keyword>
<evidence type="ECO:0000313" key="4">
    <source>
        <dbReference type="WBParaSite" id="jg1004"/>
    </source>
</evidence>
<accession>A0A915CLX9</accession>
<feature type="coiled-coil region" evidence="1">
    <location>
        <begin position="252"/>
        <end position="303"/>
    </location>
</feature>
<proteinExistence type="predicted"/>
<keyword evidence="3" id="KW-1185">Reference proteome</keyword>
<evidence type="ECO:0000313" key="3">
    <source>
        <dbReference type="Proteomes" id="UP000887574"/>
    </source>
</evidence>
<dbReference type="WBParaSite" id="jg1004">
    <property type="protein sequence ID" value="jg1004"/>
    <property type="gene ID" value="jg1004"/>
</dbReference>
<sequence>MSSAVTVQKKDSIIAFFNIFSDKLRLERCKVIFDVEYLMHTAVKFIQSGSLQYYDHSEFGFTHTVDFLRLQLQPCYYNALDPKAAAQEDEVECVKISVALLYVFRLLQTAKFEDWVNSLPLESNSQIAGMVGYLDFPDMWNSPDSWPEILWKSDIDAGGDASSSIADSPSFAASASVAFCDSTTFFDGMLTPVANKMRMYKSSPISAVLKSPTGSNALKMNQMRRSGGQARASQIIKINHLQKCLIEQKEQLKITGAELDVFQTKCQKLEEENAALLDKNERLEKKMAECRATSKELEILQQQIGETVQREAALLLLNDSLLAERDSSIGLRRQLSVEREDVLKQLDLAKEELAVLHHSLSKVGLDFRNEMESHCSTRLMFSKLSDEHTRSEAKWLQKRLQHRLDEKEKVVGDQVQHIQASEEQHNRLKKDIEVKMTEISSLQNQVKALKEVAAKQKKPSRASASIANTPQLVKQVPRFTNTRPRATEWQPVARSQVKAEPSPFFPLSSDTTPILTQEASKKVTKIGKQTEQERLHQLKERNRKQPRHLQENYMPEINGMSKGACVIDETKSKSPFRHFNCFNSGRKR</sequence>
<name>A0A915CLX9_9BILA</name>
<dbReference type="Proteomes" id="UP000887574">
    <property type="component" value="Unplaced"/>
</dbReference>
<feature type="coiled-coil region" evidence="1">
    <location>
        <begin position="418"/>
        <end position="452"/>
    </location>
</feature>
<evidence type="ECO:0000256" key="1">
    <source>
        <dbReference type="SAM" id="Coils"/>
    </source>
</evidence>
<protein>
    <submittedName>
        <fullName evidence="4">Uncharacterized protein</fullName>
    </submittedName>
</protein>
<organism evidence="3 4">
    <name type="scientific">Ditylenchus dipsaci</name>
    <dbReference type="NCBI Taxonomy" id="166011"/>
    <lineage>
        <taxon>Eukaryota</taxon>
        <taxon>Metazoa</taxon>
        <taxon>Ecdysozoa</taxon>
        <taxon>Nematoda</taxon>
        <taxon>Chromadorea</taxon>
        <taxon>Rhabditida</taxon>
        <taxon>Tylenchina</taxon>
        <taxon>Tylenchomorpha</taxon>
        <taxon>Sphaerularioidea</taxon>
        <taxon>Anguinidae</taxon>
        <taxon>Anguininae</taxon>
        <taxon>Ditylenchus</taxon>
    </lineage>
</organism>
<evidence type="ECO:0000256" key="2">
    <source>
        <dbReference type="SAM" id="MobiDB-lite"/>
    </source>
</evidence>
<reference evidence="4" key="1">
    <citation type="submission" date="2022-11" db="UniProtKB">
        <authorList>
            <consortium name="WormBaseParasite"/>
        </authorList>
    </citation>
    <scope>IDENTIFICATION</scope>
</reference>
<feature type="region of interest" description="Disordered" evidence="2">
    <location>
        <begin position="537"/>
        <end position="556"/>
    </location>
</feature>
<dbReference type="AlphaFoldDB" id="A0A915CLX9"/>